<dbReference type="Pfam" id="PF07179">
    <property type="entry name" value="SseB"/>
    <property type="match status" value="1"/>
</dbReference>
<evidence type="ECO:0008006" key="5">
    <source>
        <dbReference type="Google" id="ProtNLM"/>
    </source>
</evidence>
<protein>
    <recommendedName>
        <fullName evidence="5">Enhanced serine sensitivity protein SseB</fullName>
    </recommendedName>
</protein>
<proteinExistence type="predicted"/>
<dbReference type="AlphaFoldDB" id="A0A317CUY8"/>
<reference evidence="3 4" key="1">
    <citation type="submission" date="2018-05" db="EMBL/GenBank/DDBJ databases">
        <title>Leucothrix arctica sp. nov., isolated from Arctic seawater.</title>
        <authorList>
            <person name="Choi A."/>
            <person name="Baek K."/>
        </authorList>
    </citation>
    <scope>NUCLEOTIDE SEQUENCE [LARGE SCALE GENOMIC DNA]</scope>
    <source>
        <strain evidence="3 4">JCM 18388</strain>
    </source>
</reference>
<dbReference type="EMBL" id="QGKM01000005">
    <property type="protein sequence ID" value="PWR00143.1"/>
    <property type="molecule type" value="Genomic_DNA"/>
</dbReference>
<dbReference type="InterPro" id="IPR009839">
    <property type="entry name" value="SseB_N"/>
</dbReference>
<dbReference type="InterPro" id="IPR027945">
    <property type="entry name" value="SseB_C"/>
</dbReference>
<gene>
    <name evidence="3" type="ORF">DKW60_03105</name>
</gene>
<evidence type="ECO:0000313" key="3">
    <source>
        <dbReference type="EMBL" id="PWR00143.1"/>
    </source>
</evidence>
<accession>A0A317CUY8</accession>
<dbReference type="OrthoDB" id="5622177at2"/>
<dbReference type="Pfam" id="PF14581">
    <property type="entry name" value="SseB_C"/>
    <property type="match status" value="1"/>
</dbReference>
<feature type="domain" description="SseB protein C-terminal" evidence="2">
    <location>
        <begin position="151"/>
        <end position="254"/>
    </location>
</feature>
<evidence type="ECO:0000259" key="2">
    <source>
        <dbReference type="Pfam" id="PF14581"/>
    </source>
</evidence>
<dbReference type="Proteomes" id="UP000245539">
    <property type="component" value="Unassembled WGS sequence"/>
</dbReference>
<organism evidence="3 4">
    <name type="scientific">Leucothrix pacifica</name>
    <dbReference type="NCBI Taxonomy" id="1247513"/>
    <lineage>
        <taxon>Bacteria</taxon>
        <taxon>Pseudomonadati</taxon>
        <taxon>Pseudomonadota</taxon>
        <taxon>Gammaproteobacteria</taxon>
        <taxon>Thiotrichales</taxon>
        <taxon>Thiotrichaceae</taxon>
        <taxon>Leucothrix</taxon>
    </lineage>
</organism>
<evidence type="ECO:0000259" key="1">
    <source>
        <dbReference type="Pfam" id="PF07179"/>
    </source>
</evidence>
<comment type="caution">
    <text evidence="3">The sequence shown here is derived from an EMBL/GenBank/DDBJ whole genome shotgun (WGS) entry which is preliminary data.</text>
</comment>
<dbReference type="RefSeq" id="WP_109836198.1">
    <property type="nucleotide sequence ID" value="NZ_QGKM01000005.1"/>
</dbReference>
<sequence>MLLPANALEQALHNAAIDENKVELFYKLMMESRVFILGKPAKELPDTNFVLGDDDELLINHWESDEDKSPVIPFFTSLQTLQRTIPEDEPYLEVPTEALFRMTLGVPMVLNPNTEYGMEFSPEDVVSLLGSDSVNNLEELLDGTEYDEDGVYLDVLRAEPETLIKTMTEILGDYPEIEAAYLASIHEPSADPEPHLLVGIKGHGDIDAAIEAVAGRIPEADNDSDYEMFDFFTINDDDPEISDFLLEQVKPFYSTASTKIH</sequence>
<keyword evidence="4" id="KW-1185">Reference proteome</keyword>
<feature type="domain" description="SseB protein N-terminal" evidence="1">
    <location>
        <begin position="8"/>
        <end position="125"/>
    </location>
</feature>
<evidence type="ECO:0000313" key="4">
    <source>
        <dbReference type="Proteomes" id="UP000245539"/>
    </source>
</evidence>
<name>A0A317CUY8_9GAMM</name>